<sequence length="233" mass="25578">MRLLKRKRWFTAVLTALIIIGSMAGDTKVSAAEYDKNRTGSITVELNDIGTVKSEVGFRIYKVSELNAQEELAQADKSSAGEMRQLAENLQKKAEKMNIAYLEETTKTDGRAAFLDLAQDLYLVCQSDKAQYGTVSPFLVEIPSVEGKDQWVYDVVANPKGEAPQREPDKPGEPSEPGKEEPNAEPKASSEGTKQVKTGDESRSVLYFLSAAGALAVCLVIVKQKKQQNMKNS</sequence>
<proteinExistence type="predicted"/>
<protein>
    <submittedName>
        <fullName evidence="5">Pilin N-terminal domain-containing protein</fullName>
    </submittedName>
</protein>
<comment type="caution">
    <text evidence="5">The sequence shown here is derived from an EMBL/GenBank/DDBJ whole genome shotgun (WGS) entry which is preliminary data.</text>
</comment>
<feature type="region of interest" description="Disordered" evidence="1">
    <location>
        <begin position="160"/>
        <end position="199"/>
    </location>
</feature>
<evidence type="ECO:0000259" key="4">
    <source>
        <dbReference type="Pfam" id="PF16555"/>
    </source>
</evidence>
<dbReference type="Proteomes" id="UP001652442">
    <property type="component" value="Unassembled WGS sequence"/>
</dbReference>
<evidence type="ECO:0000313" key="6">
    <source>
        <dbReference type="Proteomes" id="UP001652442"/>
    </source>
</evidence>
<keyword evidence="3" id="KW-0732">Signal</keyword>
<feature type="domain" description="Gram-positive pilin subunit D1 N-terminal" evidence="4">
    <location>
        <begin position="36"/>
        <end position="160"/>
    </location>
</feature>
<keyword evidence="2" id="KW-1133">Transmembrane helix</keyword>
<evidence type="ECO:0000256" key="2">
    <source>
        <dbReference type="SAM" id="Phobius"/>
    </source>
</evidence>
<dbReference type="Pfam" id="PF16555">
    <property type="entry name" value="GramPos_pilinD1"/>
    <property type="match status" value="1"/>
</dbReference>
<organism evidence="5 6">
    <name type="scientific">Brotonthovivens ammoniilytica</name>
    <dbReference type="NCBI Taxonomy" id="2981725"/>
    <lineage>
        <taxon>Bacteria</taxon>
        <taxon>Bacillati</taxon>
        <taxon>Bacillota</taxon>
        <taxon>Clostridia</taxon>
        <taxon>Lachnospirales</taxon>
        <taxon>Lachnospiraceae</taxon>
        <taxon>Brotonthovivens</taxon>
    </lineage>
</organism>
<keyword evidence="2" id="KW-0472">Membrane</keyword>
<evidence type="ECO:0000313" key="5">
    <source>
        <dbReference type="EMBL" id="MCU6761428.1"/>
    </source>
</evidence>
<feature type="transmembrane region" description="Helical" evidence="2">
    <location>
        <begin position="204"/>
        <end position="222"/>
    </location>
</feature>
<dbReference type="Gene3D" id="2.60.40.10">
    <property type="entry name" value="Immunoglobulins"/>
    <property type="match status" value="1"/>
</dbReference>
<feature type="compositionally biased region" description="Basic and acidic residues" evidence="1">
    <location>
        <begin position="163"/>
        <end position="184"/>
    </location>
</feature>
<dbReference type="InterPro" id="IPR032364">
    <property type="entry name" value="GramPos_pilinD1_N"/>
</dbReference>
<keyword evidence="6" id="KW-1185">Reference proteome</keyword>
<dbReference type="RefSeq" id="WP_158424228.1">
    <property type="nucleotide sequence ID" value="NZ_JAOQJQ010000001.1"/>
</dbReference>
<name>A0ABT2TGX3_9FIRM</name>
<dbReference type="InterPro" id="IPR013783">
    <property type="entry name" value="Ig-like_fold"/>
</dbReference>
<feature type="chain" id="PRO_5045839389" evidence="3">
    <location>
        <begin position="25"/>
        <end position="233"/>
    </location>
</feature>
<reference evidence="5 6" key="1">
    <citation type="journal article" date="2021" name="ISME Commun">
        <title>Automated analysis of genomic sequences facilitates high-throughput and comprehensive description of bacteria.</title>
        <authorList>
            <person name="Hitch T.C.A."/>
        </authorList>
    </citation>
    <scope>NUCLEOTIDE SEQUENCE [LARGE SCALE GENOMIC DNA]</scope>
    <source>
        <strain evidence="5 6">Sanger_109</strain>
    </source>
</reference>
<gene>
    <name evidence="5" type="ORF">OCV88_03615</name>
</gene>
<dbReference type="EMBL" id="JAOQJQ010000001">
    <property type="protein sequence ID" value="MCU6761428.1"/>
    <property type="molecule type" value="Genomic_DNA"/>
</dbReference>
<evidence type="ECO:0000256" key="1">
    <source>
        <dbReference type="SAM" id="MobiDB-lite"/>
    </source>
</evidence>
<evidence type="ECO:0000256" key="3">
    <source>
        <dbReference type="SAM" id="SignalP"/>
    </source>
</evidence>
<keyword evidence="2" id="KW-0812">Transmembrane</keyword>
<feature type="signal peptide" evidence="3">
    <location>
        <begin position="1"/>
        <end position="24"/>
    </location>
</feature>
<accession>A0ABT2TGX3</accession>